<gene>
    <name evidence="1" type="ORF">A2368_04830</name>
</gene>
<accession>A0A1F5FBK1</accession>
<proteinExistence type="predicted"/>
<comment type="caution">
    <text evidence="1">The sequence shown here is derived from an EMBL/GenBank/DDBJ whole genome shotgun (WGS) entry which is preliminary data.</text>
</comment>
<protein>
    <submittedName>
        <fullName evidence="1">Uncharacterized protein</fullName>
    </submittedName>
</protein>
<dbReference type="AlphaFoldDB" id="A0A1F5FBK1"/>
<sequence length="145" mass="16584">MRNSVANFLRLGILNDRVLQLGDCMWRDVPVALEVSQRAYKDIRRQTLQLEQAMQAFCEGYWTSDVLLHLPQQPKQFVSFTHAGTSFRLSVGETGRLICVLWRREPHEPSAYISVVSHLDSPGDLALFSVNGTLKQLLHLLDHRI</sequence>
<evidence type="ECO:0000313" key="2">
    <source>
        <dbReference type="Proteomes" id="UP000176682"/>
    </source>
</evidence>
<dbReference type="Proteomes" id="UP000176682">
    <property type="component" value="Unassembled WGS sequence"/>
</dbReference>
<evidence type="ECO:0000313" key="1">
    <source>
        <dbReference type="EMBL" id="OGD76884.1"/>
    </source>
</evidence>
<organism evidence="1 2">
    <name type="scientific">Candidatus Collierbacteria bacterium RIFOXYB1_FULL_49_13</name>
    <dbReference type="NCBI Taxonomy" id="1817728"/>
    <lineage>
        <taxon>Bacteria</taxon>
        <taxon>Candidatus Collieribacteriota</taxon>
    </lineage>
</organism>
<reference evidence="1 2" key="1">
    <citation type="journal article" date="2016" name="Nat. Commun.">
        <title>Thousands of microbial genomes shed light on interconnected biogeochemical processes in an aquifer system.</title>
        <authorList>
            <person name="Anantharaman K."/>
            <person name="Brown C.T."/>
            <person name="Hug L.A."/>
            <person name="Sharon I."/>
            <person name="Castelle C.J."/>
            <person name="Probst A.J."/>
            <person name="Thomas B.C."/>
            <person name="Singh A."/>
            <person name="Wilkins M.J."/>
            <person name="Karaoz U."/>
            <person name="Brodie E.L."/>
            <person name="Williams K.H."/>
            <person name="Hubbard S.S."/>
            <person name="Banfield J.F."/>
        </authorList>
    </citation>
    <scope>NUCLEOTIDE SEQUENCE [LARGE SCALE GENOMIC DNA]</scope>
</reference>
<dbReference type="EMBL" id="MFAM01000067">
    <property type="protein sequence ID" value="OGD76884.1"/>
    <property type="molecule type" value="Genomic_DNA"/>
</dbReference>
<name>A0A1F5FBK1_9BACT</name>